<sequence>MRPRGLDTIRVVTFSFISISCPLIRKRCQCPTGVHRKISHSPPGYGDPSLLLSASLKQRSSGADPVQQRWSVGCPIGCPVLKDSSSLRLQG</sequence>
<name>A0AAV4GLM4_9GAST</name>
<proteinExistence type="predicted"/>
<accession>A0AAV4GLM4</accession>
<dbReference type="Proteomes" id="UP000762676">
    <property type="component" value="Unassembled WGS sequence"/>
</dbReference>
<dbReference type="PROSITE" id="PS51257">
    <property type="entry name" value="PROKAR_LIPOPROTEIN"/>
    <property type="match status" value="1"/>
</dbReference>
<protein>
    <submittedName>
        <fullName evidence="1">Uncharacterized protein</fullName>
    </submittedName>
</protein>
<organism evidence="1 2">
    <name type="scientific">Elysia marginata</name>
    <dbReference type="NCBI Taxonomy" id="1093978"/>
    <lineage>
        <taxon>Eukaryota</taxon>
        <taxon>Metazoa</taxon>
        <taxon>Spiralia</taxon>
        <taxon>Lophotrochozoa</taxon>
        <taxon>Mollusca</taxon>
        <taxon>Gastropoda</taxon>
        <taxon>Heterobranchia</taxon>
        <taxon>Euthyneura</taxon>
        <taxon>Panpulmonata</taxon>
        <taxon>Sacoglossa</taxon>
        <taxon>Placobranchoidea</taxon>
        <taxon>Plakobranchidae</taxon>
        <taxon>Elysia</taxon>
    </lineage>
</organism>
<reference evidence="1 2" key="1">
    <citation type="journal article" date="2021" name="Elife">
        <title>Chloroplast acquisition without the gene transfer in kleptoplastic sea slugs, Plakobranchus ocellatus.</title>
        <authorList>
            <person name="Maeda T."/>
            <person name="Takahashi S."/>
            <person name="Yoshida T."/>
            <person name="Shimamura S."/>
            <person name="Takaki Y."/>
            <person name="Nagai Y."/>
            <person name="Toyoda A."/>
            <person name="Suzuki Y."/>
            <person name="Arimoto A."/>
            <person name="Ishii H."/>
            <person name="Satoh N."/>
            <person name="Nishiyama T."/>
            <person name="Hasebe M."/>
            <person name="Maruyama T."/>
            <person name="Minagawa J."/>
            <person name="Obokata J."/>
            <person name="Shigenobu S."/>
        </authorList>
    </citation>
    <scope>NUCLEOTIDE SEQUENCE [LARGE SCALE GENOMIC DNA]</scope>
</reference>
<dbReference type="EMBL" id="BMAT01005043">
    <property type="protein sequence ID" value="GFR85960.1"/>
    <property type="molecule type" value="Genomic_DNA"/>
</dbReference>
<comment type="caution">
    <text evidence="1">The sequence shown here is derived from an EMBL/GenBank/DDBJ whole genome shotgun (WGS) entry which is preliminary data.</text>
</comment>
<evidence type="ECO:0000313" key="1">
    <source>
        <dbReference type="EMBL" id="GFR85960.1"/>
    </source>
</evidence>
<keyword evidence="2" id="KW-1185">Reference proteome</keyword>
<evidence type="ECO:0000313" key="2">
    <source>
        <dbReference type="Proteomes" id="UP000762676"/>
    </source>
</evidence>
<gene>
    <name evidence="1" type="ORF">ElyMa_002454200</name>
</gene>
<dbReference type="AlphaFoldDB" id="A0AAV4GLM4"/>